<dbReference type="NCBIfam" id="NF008453">
    <property type="entry name" value="PRK11308.1"/>
    <property type="match status" value="2"/>
</dbReference>
<evidence type="ECO:0000256" key="2">
    <source>
        <dbReference type="ARBA" id="ARBA00005417"/>
    </source>
</evidence>
<dbReference type="Pfam" id="PF00005">
    <property type="entry name" value="ABC_tran"/>
    <property type="match status" value="2"/>
</dbReference>
<dbReference type="Gene3D" id="3.40.50.300">
    <property type="entry name" value="P-loop containing nucleotide triphosphate hydrolases"/>
    <property type="match status" value="2"/>
</dbReference>
<dbReference type="EMBL" id="JABBNT010000001">
    <property type="protein sequence ID" value="NMM43461.1"/>
    <property type="molecule type" value="Genomic_DNA"/>
</dbReference>
<evidence type="ECO:0000256" key="1">
    <source>
        <dbReference type="ARBA" id="ARBA00004417"/>
    </source>
</evidence>
<keyword evidence="5" id="KW-0997">Cell inner membrane</keyword>
<dbReference type="FunFam" id="3.40.50.300:FF:000016">
    <property type="entry name" value="Oligopeptide ABC transporter ATP-binding component"/>
    <property type="match status" value="2"/>
</dbReference>
<evidence type="ECO:0000256" key="9">
    <source>
        <dbReference type="ARBA" id="ARBA00023136"/>
    </source>
</evidence>
<dbReference type="PROSITE" id="PS50893">
    <property type="entry name" value="ABC_TRANSPORTER_2"/>
    <property type="match status" value="2"/>
</dbReference>
<keyword evidence="8" id="KW-1278">Translocase</keyword>
<dbReference type="GO" id="GO:0055085">
    <property type="term" value="P:transmembrane transport"/>
    <property type="evidence" value="ECO:0007669"/>
    <property type="project" value="UniProtKB-ARBA"/>
</dbReference>
<dbReference type="InterPro" id="IPR027417">
    <property type="entry name" value="P-loop_NTPase"/>
</dbReference>
<keyword evidence="7 11" id="KW-0067">ATP-binding</keyword>
<dbReference type="InterPro" id="IPR003593">
    <property type="entry name" value="AAA+_ATPase"/>
</dbReference>
<dbReference type="GO" id="GO:0005524">
    <property type="term" value="F:ATP binding"/>
    <property type="evidence" value="ECO:0007669"/>
    <property type="project" value="UniProtKB-KW"/>
</dbReference>
<dbReference type="PROSITE" id="PS00211">
    <property type="entry name" value="ABC_TRANSPORTER_1"/>
    <property type="match status" value="2"/>
</dbReference>
<reference evidence="11 12" key="1">
    <citation type="submission" date="2020-04" db="EMBL/GenBank/DDBJ databases">
        <title>Rhodospirillaceae bacterium KN72 isolated from deep sea.</title>
        <authorList>
            <person name="Zhang D.-C."/>
        </authorList>
    </citation>
    <scope>NUCLEOTIDE SEQUENCE [LARGE SCALE GENOMIC DNA]</scope>
    <source>
        <strain evidence="11 12">KN72</strain>
    </source>
</reference>
<keyword evidence="3" id="KW-0813">Transport</keyword>
<dbReference type="PANTHER" id="PTHR43297:SF14">
    <property type="entry name" value="ATPASE AAA-TYPE CORE DOMAIN-CONTAINING PROTEIN"/>
    <property type="match status" value="1"/>
</dbReference>
<feature type="domain" description="ABC transporter" evidence="10">
    <location>
        <begin position="359"/>
        <end position="613"/>
    </location>
</feature>
<protein>
    <submittedName>
        <fullName evidence="11">ABC transporter ATP-binding protein</fullName>
    </submittedName>
</protein>
<dbReference type="GO" id="GO:0005886">
    <property type="term" value="C:plasma membrane"/>
    <property type="evidence" value="ECO:0007669"/>
    <property type="project" value="UniProtKB-SubCell"/>
</dbReference>
<dbReference type="GO" id="GO:0015833">
    <property type="term" value="P:peptide transport"/>
    <property type="evidence" value="ECO:0007669"/>
    <property type="project" value="InterPro"/>
</dbReference>
<gene>
    <name evidence="11" type="ORF">HH303_03155</name>
</gene>
<proteinExistence type="inferred from homology"/>
<comment type="caution">
    <text evidence="11">The sequence shown here is derived from an EMBL/GenBank/DDBJ whole genome shotgun (WGS) entry which is preliminary data.</text>
</comment>
<name>A0A7Y0HD60_9PROT</name>
<dbReference type="InterPro" id="IPR017871">
    <property type="entry name" value="ABC_transporter-like_CS"/>
</dbReference>
<dbReference type="InterPro" id="IPR013563">
    <property type="entry name" value="Oligopep_ABC_C"/>
</dbReference>
<evidence type="ECO:0000256" key="8">
    <source>
        <dbReference type="ARBA" id="ARBA00022967"/>
    </source>
</evidence>
<dbReference type="CDD" id="cd03257">
    <property type="entry name" value="ABC_NikE_OppD_transporters"/>
    <property type="match status" value="2"/>
</dbReference>
<feature type="domain" description="ABC transporter" evidence="10">
    <location>
        <begin position="17"/>
        <end position="265"/>
    </location>
</feature>
<evidence type="ECO:0000256" key="3">
    <source>
        <dbReference type="ARBA" id="ARBA00022448"/>
    </source>
</evidence>
<evidence type="ECO:0000259" key="10">
    <source>
        <dbReference type="PROSITE" id="PS50893"/>
    </source>
</evidence>
<organism evidence="11 12">
    <name type="scientific">Pacificispira spongiicola</name>
    <dbReference type="NCBI Taxonomy" id="2729598"/>
    <lineage>
        <taxon>Bacteria</taxon>
        <taxon>Pseudomonadati</taxon>
        <taxon>Pseudomonadota</taxon>
        <taxon>Alphaproteobacteria</taxon>
        <taxon>Rhodospirillales</taxon>
        <taxon>Rhodospirillaceae</taxon>
        <taxon>Pacificispira</taxon>
    </lineage>
</organism>
<dbReference type="InterPro" id="IPR003439">
    <property type="entry name" value="ABC_transporter-like_ATP-bd"/>
</dbReference>
<keyword evidence="4" id="KW-1003">Cell membrane</keyword>
<comment type="similarity">
    <text evidence="2">Belongs to the ABC transporter superfamily.</text>
</comment>
<evidence type="ECO:0000256" key="5">
    <source>
        <dbReference type="ARBA" id="ARBA00022519"/>
    </source>
</evidence>
<dbReference type="Pfam" id="PF08352">
    <property type="entry name" value="oligo_HPY"/>
    <property type="match status" value="2"/>
</dbReference>
<sequence length="699" mass="76492">MDGIEEDIFMTDPILEIENLNISFFTRAGEIPSVMDFSCKVYPGETMGLVGESGCGKSTVLLGIMGDLGNNGRVMSGTIKFKGKDLTQISDEEYRHLRGNEIAMIYQEPMASLNPAMRIGKQLMEVPMLHEGKSEAEAEEMALEILGAVKLPDPKRVFRSFPHQLSGGQQQRVVIAMGLLSKPSLLLLDEPTTALDVTVEAGIVELVRELGETYGTSMLFVSHNLGLILETCSRITVMYSGEAVETGSIDEVFDQMRHPYTQGLFRSIPLPGADKYARPLIPIRGQLPLPHQRPNGCNFGPRCDHFKAGLCDAADISMKPIAGTERHFSRCLRFDEIDWAAMPERGVESGSVEPGEVVLTVKDLKKYYEVSTGGPFGGGRHLTIKANEAITMDAREAETVAIVGESGCGKSTLAKILLGLETLTAGTVMLGDKEIGHIDVGDRDSKTLASVQMVFQNPFDTLNPSQSVGGQIVRTLEKFKIGKTVADRTERMLELLDLVKLPREFAKRMPRQLSGGQKQRIGIARAFAGEPKVVVADEPVSALDVSVQAAVTELLMDIQKYSRTTMLFISHDLSVVRYLADRVVVMYLGHIVESGSTEQIFSPPYHPYTEALLSAVPIADTSIEKRHIVLEGDIPSALNPPKGCPFVTRCQRRSQVPDDLCSKQVPPVRTLAEGHQFKCHLAEDILAKMDPVIALKSAS</sequence>
<keyword evidence="12" id="KW-1185">Reference proteome</keyword>
<keyword evidence="6" id="KW-0547">Nucleotide-binding</keyword>
<dbReference type="InterPro" id="IPR050388">
    <property type="entry name" value="ABC_Ni/Peptide_Import"/>
</dbReference>
<comment type="subcellular location">
    <subcellularLocation>
        <location evidence="1">Cell inner membrane</location>
        <topology evidence="1">Peripheral membrane protein</topology>
    </subcellularLocation>
</comment>
<dbReference type="SUPFAM" id="SSF52540">
    <property type="entry name" value="P-loop containing nucleoside triphosphate hydrolases"/>
    <property type="match status" value="2"/>
</dbReference>
<dbReference type="SMART" id="SM00382">
    <property type="entry name" value="AAA"/>
    <property type="match status" value="2"/>
</dbReference>
<dbReference type="PANTHER" id="PTHR43297">
    <property type="entry name" value="OLIGOPEPTIDE TRANSPORT ATP-BINDING PROTEIN APPD"/>
    <property type="match status" value="1"/>
</dbReference>
<evidence type="ECO:0000256" key="7">
    <source>
        <dbReference type="ARBA" id="ARBA00022840"/>
    </source>
</evidence>
<accession>A0A7Y0HD60</accession>
<dbReference type="Proteomes" id="UP000539372">
    <property type="component" value="Unassembled WGS sequence"/>
</dbReference>
<dbReference type="GO" id="GO:0016887">
    <property type="term" value="F:ATP hydrolysis activity"/>
    <property type="evidence" value="ECO:0007669"/>
    <property type="project" value="InterPro"/>
</dbReference>
<evidence type="ECO:0000256" key="4">
    <source>
        <dbReference type="ARBA" id="ARBA00022475"/>
    </source>
</evidence>
<evidence type="ECO:0000313" key="12">
    <source>
        <dbReference type="Proteomes" id="UP000539372"/>
    </source>
</evidence>
<evidence type="ECO:0000313" key="11">
    <source>
        <dbReference type="EMBL" id="NMM43461.1"/>
    </source>
</evidence>
<keyword evidence="9" id="KW-0472">Membrane</keyword>
<evidence type="ECO:0000256" key="6">
    <source>
        <dbReference type="ARBA" id="ARBA00022741"/>
    </source>
</evidence>
<dbReference type="NCBIfam" id="TIGR01727">
    <property type="entry name" value="oligo_HPY"/>
    <property type="match status" value="2"/>
</dbReference>
<dbReference type="AlphaFoldDB" id="A0A7Y0HD60"/>